<evidence type="ECO:0000313" key="1">
    <source>
        <dbReference type="EMBL" id="OKH33463.1"/>
    </source>
</evidence>
<dbReference type="OrthoDB" id="531817at2"/>
<organism evidence="1 2">
    <name type="scientific">[Phormidium ambiguum] IAM M-71</name>
    <dbReference type="NCBI Taxonomy" id="454136"/>
    <lineage>
        <taxon>Bacteria</taxon>
        <taxon>Bacillati</taxon>
        <taxon>Cyanobacteriota</taxon>
        <taxon>Cyanophyceae</taxon>
        <taxon>Oscillatoriophycideae</taxon>
        <taxon>Aerosakkonematales</taxon>
        <taxon>Aerosakkonemataceae</taxon>
        <taxon>Floridanema</taxon>
    </lineage>
</organism>
<sequence length="79" mass="9032">MEREISDRNNITWKCVQAYSGLSNDEEKQDAAEVKGEDDTYWVVCTPSGGAKSVRLKLQGDWEKSYSDEMLLKEIEAQQ</sequence>
<accession>A0A1U7IA79</accession>
<comment type="caution">
    <text evidence="1">The sequence shown here is derived from an EMBL/GenBank/DDBJ whole genome shotgun (WGS) entry which is preliminary data.</text>
</comment>
<dbReference type="EMBL" id="MRCE01000029">
    <property type="protein sequence ID" value="OKH33463.1"/>
    <property type="molecule type" value="Genomic_DNA"/>
</dbReference>
<dbReference type="Proteomes" id="UP000185860">
    <property type="component" value="Unassembled WGS sequence"/>
</dbReference>
<dbReference type="RefSeq" id="WP_073595851.1">
    <property type="nucleotide sequence ID" value="NZ_MRCE01000029.1"/>
</dbReference>
<name>A0A1U7IA79_9CYAN</name>
<dbReference type="AlphaFoldDB" id="A0A1U7IA79"/>
<gene>
    <name evidence="1" type="ORF">NIES2119_23080</name>
</gene>
<proteinExistence type="predicted"/>
<reference evidence="1 2" key="1">
    <citation type="submission" date="2016-11" db="EMBL/GenBank/DDBJ databases">
        <title>Draft Genome Sequences of Nine Cyanobacterial Strains from Diverse Habitats.</title>
        <authorList>
            <person name="Zhu T."/>
            <person name="Hou S."/>
            <person name="Lu X."/>
            <person name="Hess W.R."/>
        </authorList>
    </citation>
    <scope>NUCLEOTIDE SEQUENCE [LARGE SCALE GENOMIC DNA]</scope>
    <source>
        <strain evidence="1 2">IAM M-71</strain>
    </source>
</reference>
<protein>
    <submittedName>
        <fullName evidence="1">Uncharacterized protein</fullName>
    </submittedName>
</protein>
<dbReference type="STRING" id="454136.NIES2119_23080"/>
<evidence type="ECO:0000313" key="2">
    <source>
        <dbReference type="Proteomes" id="UP000185860"/>
    </source>
</evidence>